<proteinExistence type="predicted"/>
<dbReference type="Pfam" id="PF11233">
    <property type="entry name" value="DUF3035"/>
    <property type="match status" value="1"/>
</dbReference>
<evidence type="ECO:0000256" key="1">
    <source>
        <dbReference type="SAM" id="MobiDB-lite"/>
    </source>
</evidence>
<name>A0A221K3V8_9RHOB</name>
<keyword evidence="3" id="KW-0808">Transferase</keyword>
<reference evidence="3 4" key="1">
    <citation type="submission" date="2017-07" db="EMBL/GenBank/DDBJ databases">
        <title>Genome Sequence of Sulfitobacter pseudonitzschiae Strain SMR1 Isolated from a culture of the Diatom Skeletonema marinoi.</title>
        <authorList>
            <person name="Topel M."/>
            <person name="Pinder M.I.M."/>
            <person name="Johansson O.N."/>
            <person name="Kourtchenko O."/>
            <person name="Godhe A."/>
            <person name="Clarke A.K."/>
        </authorList>
    </citation>
    <scope>NUCLEOTIDE SEQUENCE [LARGE SCALE GENOMIC DNA]</scope>
    <source>
        <strain evidence="3 4">SMR1</strain>
    </source>
</reference>
<keyword evidence="2" id="KW-0732">Signal</keyword>
<dbReference type="RefSeq" id="WP_089421442.1">
    <property type="nucleotide sequence ID" value="NZ_CP022415.1"/>
</dbReference>
<gene>
    <name evidence="3" type="ORF">SULPSESMR1_02913</name>
</gene>
<keyword evidence="3" id="KW-0012">Acyltransferase</keyword>
<accession>A0A221K3V8</accession>
<sequence>MRLIRGLMALTVALALGACANTGLRDLRGTSDGPDEFIVTPAKPLEEPDSYTALPAPTPGQANLVDLRPLEESVDKLGGRRGSPTAAVPASDGAVVNHASRFGRAADIRATLAAEDETFRKRRGRLTQYRIVPVDRYNQAYKRQAIDPHKVSSAYRRVGVPTPSSPPVDTRFRD</sequence>
<protein>
    <submittedName>
        <fullName evidence="3">Pyruvate/2-oxoglutarate dehydrogenase complex, dihydrolipoamide acyltransferase (E2) component</fullName>
    </submittedName>
</protein>
<evidence type="ECO:0000313" key="4">
    <source>
        <dbReference type="Proteomes" id="UP000199754"/>
    </source>
</evidence>
<organism evidence="3 4">
    <name type="scientific">Pseudosulfitobacter pseudonitzschiae</name>
    <dbReference type="NCBI Taxonomy" id="1402135"/>
    <lineage>
        <taxon>Bacteria</taxon>
        <taxon>Pseudomonadati</taxon>
        <taxon>Pseudomonadota</taxon>
        <taxon>Alphaproteobacteria</taxon>
        <taxon>Rhodobacterales</taxon>
        <taxon>Roseobacteraceae</taxon>
        <taxon>Pseudosulfitobacter</taxon>
    </lineage>
</organism>
<dbReference type="OrthoDB" id="7876689at2"/>
<dbReference type="Proteomes" id="UP000199754">
    <property type="component" value="Chromosome"/>
</dbReference>
<dbReference type="InterPro" id="IPR021395">
    <property type="entry name" value="DUF3035"/>
</dbReference>
<dbReference type="STRING" id="1402135.SAMN05444149_104490"/>
<evidence type="ECO:0000256" key="2">
    <source>
        <dbReference type="SAM" id="SignalP"/>
    </source>
</evidence>
<feature type="signal peptide" evidence="2">
    <location>
        <begin position="1"/>
        <end position="20"/>
    </location>
</feature>
<evidence type="ECO:0000313" key="3">
    <source>
        <dbReference type="EMBL" id="ASM73694.1"/>
    </source>
</evidence>
<dbReference type="PROSITE" id="PS51257">
    <property type="entry name" value="PROKAR_LIPOPROTEIN"/>
    <property type="match status" value="1"/>
</dbReference>
<feature type="chain" id="PRO_5012217253" evidence="2">
    <location>
        <begin position="21"/>
        <end position="174"/>
    </location>
</feature>
<dbReference type="EMBL" id="CP022415">
    <property type="protein sequence ID" value="ASM73694.1"/>
    <property type="molecule type" value="Genomic_DNA"/>
</dbReference>
<keyword evidence="3" id="KW-0670">Pyruvate</keyword>
<keyword evidence="4" id="KW-1185">Reference proteome</keyword>
<dbReference type="KEGG" id="spse:SULPSESMR1_02913"/>
<dbReference type="GO" id="GO:0016746">
    <property type="term" value="F:acyltransferase activity"/>
    <property type="evidence" value="ECO:0007669"/>
    <property type="project" value="UniProtKB-KW"/>
</dbReference>
<dbReference type="AlphaFoldDB" id="A0A221K3V8"/>
<feature type="region of interest" description="Disordered" evidence="1">
    <location>
        <begin position="155"/>
        <end position="174"/>
    </location>
</feature>